<reference evidence="2 3" key="1">
    <citation type="journal article" date="2014" name="Agronomy (Basel)">
        <title>A Draft Genome Sequence for Ensete ventricosum, the Drought-Tolerant Tree Against Hunger.</title>
        <authorList>
            <person name="Harrison J."/>
            <person name="Moore K.A."/>
            <person name="Paszkiewicz K."/>
            <person name="Jones T."/>
            <person name="Grant M."/>
            <person name="Ambacheew D."/>
            <person name="Muzemil S."/>
            <person name="Studholme D.J."/>
        </authorList>
    </citation>
    <scope>NUCLEOTIDE SEQUENCE [LARGE SCALE GENOMIC DNA]</scope>
</reference>
<sequence>MEAARKRRSEYGRSAAKIPTKSAAASLLVLVLLLLFFAPVHRATTPSASLSTPLGKPYSPPTRSIEPSDL</sequence>
<dbReference type="AlphaFoldDB" id="A0A426Y1H6"/>
<comment type="caution">
    <text evidence="2">The sequence shown here is derived from an EMBL/GenBank/DDBJ whole genome shotgun (WGS) entry which is preliminary data.</text>
</comment>
<feature type="region of interest" description="Disordered" evidence="1">
    <location>
        <begin position="45"/>
        <end position="70"/>
    </location>
</feature>
<protein>
    <submittedName>
        <fullName evidence="2">Uncharacterized protein</fullName>
    </submittedName>
</protein>
<evidence type="ECO:0000256" key="1">
    <source>
        <dbReference type="SAM" id="MobiDB-lite"/>
    </source>
</evidence>
<evidence type="ECO:0000313" key="2">
    <source>
        <dbReference type="EMBL" id="RRT45572.1"/>
    </source>
</evidence>
<organism evidence="2 3">
    <name type="scientific">Ensete ventricosum</name>
    <name type="common">Abyssinian banana</name>
    <name type="synonym">Musa ensete</name>
    <dbReference type="NCBI Taxonomy" id="4639"/>
    <lineage>
        <taxon>Eukaryota</taxon>
        <taxon>Viridiplantae</taxon>
        <taxon>Streptophyta</taxon>
        <taxon>Embryophyta</taxon>
        <taxon>Tracheophyta</taxon>
        <taxon>Spermatophyta</taxon>
        <taxon>Magnoliopsida</taxon>
        <taxon>Liliopsida</taxon>
        <taxon>Zingiberales</taxon>
        <taxon>Musaceae</taxon>
        <taxon>Ensete</taxon>
    </lineage>
</organism>
<evidence type="ECO:0000313" key="3">
    <source>
        <dbReference type="Proteomes" id="UP000287651"/>
    </source>
</evidence>
<name>A0A426Y1H6_ENSVE</name>
<dbReference type="EMBL" id="AMZH03015747">
    <property type="protein sequence ID" value="RRT45572.1"/>
    <property type="molecule type" value="Genomic_DNA"/>
</dbReference>
<gene>
    <name evidence="2" type="ORF">B296_00046958</name>
</gene>
<accession>A0A426Y1H6</accession>
<proteinExistence type="predicted"/>
<dbReference type="Proteomes" id="UP000287651">
    <property type="component" value="Unassembled WGS sequence"/>
</dbReference>